<sequence>MRITTAINKAIYILVGEAVVLSLNGLLLYNILPPVVDLAAVLVLNFVYVFIGVRTFRGPGEDVAAPRPWWRATNRPLAGFIIGGVAGVLSLISLLGALAAPPEQSGTAAVVCVAWALLAAFYLHSSVRLRALDQPG</sequence>
<feature type="transmembrane region" description="Helical" evidence="1">
    <location>
        <begin position="106"/>
        <end position="123"/>
    </location>
</feature>
<dbReference type="Proteomes" id="UP000474967">
    <property type="component" value="Unassembled WGS sequence"/>
</dbReference>
<proteinExistence type="predicted"/>
<dbReference type="EMBL" id="JAAGWY010000003">
    <property type="protein sequence ID" value="NEN07121.1"/>
    <property type="molecule type" value="Genomic_DNA"/>
</dbReference>
<gene>
    <name evidence="2" type="ORF">G3T36_14755</name>
</gene>
<evidence type="ECO:0000313" key="3">
    <source>
        <dbReference type="Proteomes" id="UP000474967"/>
    </source>
</evidence>
<accession>A0A6L9Y0E8</accession>
<keyword evidence="1" id="KW-0472">Membrane</keyword>
<feature type="transmembrane region" description="Helical" evidence="1">
    <location>
        <begin position="12"/>
        <end position="32"/>
    </location>
</feature>
<reference evidence="2 3" key="1">
    <citation type="journal article" date="2014" name="J. Microbiol.">
        <title>Diaminobutyricibacter tongyongensis gen. nov., sp. nov. and Homoserinibacter gongjuensis gen. nov., sp. nov. belong to the family Microbacteriaceae.</title>
        <authorList>
            <person name="Kim S.J."/>
            <person name="Ahn J.H."/>
            <person name="Weon H.Y."/>
            <person name="Hamada M."/>
            <person name="Suzuki K."/>
            <person name="Kwon S.W."/>
        </authorList>
    </citation>
    <scope>NUCLEOTIDE SEQUENCE [LARGE SCALE GENOMIC DNA]</scope>
    <source>
        <strain evidence="2 3">NBRC 108724</strain>
    </source>
</reference>
<keyword evidence="1" id="KW-1133">Transmembrane helix</keyword>
<feature type="transmembrane region" description="Helical" evidence="1">
    <location>
        <begin position="38"/>
        <end position="56"/>
    </location>
</feature>
<feature type="transmembrane region" description="Helical" evidence="1">
    <location>
        <begin position="77"/>
        <end position="100"/>
    </location>
</feature>
<keyword evidence="1" id="KW-0812">Transmembrane</keyword>
<evidence type="ECO:0000313" key="2">
    <source>
        <dbReference type="EMBL" id="NEN07121.1"/>
    </source>
</evidence>
<dbReference type="AlphaFoldDB" id="A0A6L9Y0E8"/>
<protein>
    <submittedName>
        <fullName evidence="2">Uncharacterized protein</fullName>
    </submittedName>
</protein>
<evidence type="ECO:0000256" key="1">
    <source>
        <dbReference type="SAM" id="Phobius"/>
    </source>
</evidence>
<comment type="caution">
    <text evidence="2">The sequence shown here is derived from an EMBL/GenBank/DDBJ whole genome shotgun (WGS) entry which is preliminary data.</text>
</comment>
<keyword evidence="3" id="KW-1185">Reference proteome</keyword>
<name>A0A6L9Y0E8_9MICO</name>
<organism evidence="2 3">
    <name type="scientific">Leifsonia tongyongensis</name>
    <dbReference type="NCBI Taxonomy" id="1268043"/>
    <lineage>
        <taxon>Bacteria</taxon>
        <taxon>Bacillati</taxon>
        <taxon>Actinomycetota</taxon>
        <taxon>Actinomycetes</taxon>
        <taxon>Micrococcales</taxon>
        <taxon>Microbacteriaceae</taxon>
        <taxon>Leifsonia</taxon>
    </lineage>
</organism>
<dbReference type="RefSeq" id="WP_163290572.1">
    <property type="nucleotide sequence ID" value="NZ_JAAGWY010000003.1"/>
</dbReference>